<name>W8W1U6_9VIRU</name>
<evidence type="ECO:0008006" key="3">
    <source>
        <dbReference type="Google" id="ProtNLM"/>
    </source>
</evidence>
<dbReference type="KEGG" id="vg:18501351"/>
<sequence>MVELVTVFYSNESGNSKALLQQINNFNLMEELNIKFINIDNNEMRDVVLKKFLVVPAIVVIQHDEISLYTGENAFEWFNMFLEEKQERVNNQEENIINQEVKDNSEITPKSILELAAEISKDREANNF</sequence>
<dbReference type="Proteomes" id="UP000136450">
    <property type="component" value="Segment"/>
</dbReference>
<dbReference type="GeneID" id="18501351"/>
<accession>W8W1U6</accession>
<organism evidence="1 2">
    <name type="scientific">Invertebrate iridescent virus 30</name>
    <dbReference type="NCBI Taxonomy" id="345585"/>
    <lineage>
        <taxon>Viruses</taxon>
        <taxon>Varidnaviria</taxon>
        <taxon>Bamfordvirae</taxon>
        <taxon>Nucleocytoviricota</taxon>
        <taxon>Megaviricetes</taxon>
        <taxon>Pimascovirales</taxon>
        <taxon>Pimascovirales incertae sedis</taxon>
        <taxon>Iridoviridae</taxon>
        <taxon>Betairidovirinae</taxon>
        <taxon>Chloriridovirus</taxon>
        <taxon>Chloriridovirus simulium1</taxon>
        <taxon>Invertebrate iridescent virus 22</taxon>
    </lineage>
</organism>
<protein>
    <recommendedName>
        <fullName evidence="3">Thioredoxin</fullName>
    </recommendedName>
</protein>
<evidence type="ECO:0000313" key="1">
    <source>
        <dbReference type="EMBL" id="CCV02352.1"/>
    </source>
</evidence>
<dbReference type="RefSeq" id="YP_009010451.1">
    <property type="nucleotide sequence ID" value="NC_023611.1"/>
</dbReference>
<evidence type="ECO:0000313" key="2">
    <source>
        <dbReference type="Proteomes" id="UP000136450"/>
    </source>
</evidence>
<proteinExistence type="predicted"/>
<dbReference type="OrthoDB" id="27020at10239"/>
<gene>
    <name evidence="1" type="primary">157L</name>
    <name evidence="1" type="ORF">IIV30_157L</name>
</gene>
<reference evidence="1 2" key="1">
    <citation type="submission" date="2013-03" db="EMBL/GenBank/DDBJ databases">
        <title>Genomic and evolutionary features of invertebrate iridoviruse.</title>
        <authorList>
            <person name="Piegu B."/>
            <person name="Guizard S."/>
            <person name="Bideshi D."/>
            <person name="Spears T."/>
            <person name="Federici B."/>
            <person name="Bigot Y."/>
        </authorList>
    </citation>
    <scope>NUCLEOTIDE SEQUENCE [LARGE SCALE GENOMIC DNA]</scope>
</reference>
<dbReference type="EMBL" id="HF920636">
    <property type="protein sequence ID" value="CCV02352.1"/>
    <property type="molecule type" value="Genomic_DNA"/>
</dbReference>